<dbReference type="PANTHER" id="PTHR30349:SF94">
    <property type="entry name" value="INTEGRASE_RECOMBINASE HI_1414-RELATED"/>
    <property type="match status" value="1"/>
</dbReference>
<comment type="caution">
    <text evidence="4">The sequence shown here is derived from an EMBL/GenBank/DDBJ whole genome shotgun (WGS) entry which is preliminary data.</text>
</comment>
<evidence type="ECO:0000256" key="2">
    <source>
        <dbReference type="ARBA" id="ARBA00023172"/>
    </source>
</evidence>
<protein>
    <submittedName>
        <fullName evidence="4">Site-specific integrase</fullName>
    </submittedName>
</protein>
<keyword evidence="2" id="KW-0233">DNA recombination</keyword>
<dbReference type="Pfam" id="PF00589">
    <property type="entry name" value="Phage_integrase"/>
    <property type="match status" value="1"/>
</dbReference>
<dbReference type="PANTHER" id="PTHR30349">
    <property type="entry name" value="PHAGE INTEGRASE-RELATED"/>
    <property type="match status" value="1"/>
</dbReference>
<dbReference type="GO" id="GO:0015074">
    <property type="term" value="P:DNA integration"/>
    <property type="evidence" value="ECO:0007669"/>
    <property type="project" value="UniProtKB-KW"/>
</dbReference>
<dbReference type="GO" id="GO:0003677">
    <property type="term" value="F:DNA binding"/>
    <property type="evidence" value="ECO:0007669"/>
    <property type="project" value="InterPro"/>
</dbReference>
<dbReference type="SUPFAM" id="SSF56349">
    <property type="entry name" value="DNA breaking-rejoining enzymes"/>
    <property type="match status" value="1"/>
</dbReference>
<keyword evidence="5" id="KW-1185">Reference proteome</keyword>
<organism evidence="4 5">
    <name type="scientific">Parashewanella spongiae</name>
    <dbReference type="NCBI Taxonomy" id="342950"/>
    <lineage>
        <taxon>Bacteria</taxon>
        <taxon>Pseudomonadati</taxon>
        <taxon>Pseudomonadota</taxon>
        <taxon>Gammaproteobacteria</taxon>
        <taxon>Alteromonadales</taxon>
        <taxon>Shewanellaceae</taxon>
        <taxon>Parashewanella</taxon>
    </lineage>
</organism>
<proteinExistence type="predicted"/>
<dbReference type="RefSeq" id="WP_121855252.1">
    <property type="nucleotide sequence ID" value="NZ_CP037952.1"/>
</dbReference>
<name>A0A3A6T0Y4_9GAMM</name>
<dbReference type="PROSITE" id="PS51898">
    <property type="entry name" value="TYR_RECOMBINASE"/>
    <property type="match status" value="1"/>
</dbReference>
<dbReference type="InterPro" id="IPR002104">
    <property type="entry name" value="Integrase_catalytic"/>
</dbReference>
<dbReference type="EMBL" id="QYYH01000237">
    <property type="protein sequence ID" value="RJY01909.1"/>
    <property type="molecule type" value="Genomic_DNA"/>
</dbReference>
<dbReference type="GO" id="GO:0006310">
    <property type="term" value="P:DNA recombination"/>
    <property type="evidence" value="ECO:0007669"/>
    <property type="project" value="UniProtKB-KW"/>
</dbReference>
<accession>A0A3A6T0Y4</accession>
<reference evidence="4 5" key="1">
    <citation type="submission" date="2018-09" db="EMBL/GenBank/DDBJ databases">
        <title>Phylogeny of the Shewanellaceae, and recommendation for two new genera, Pseudoshewanella and Parashewanella.</title>
        <authorList>
            <person name="Wang G."/>
        </authorList>
    </citation>
    <scope>NUCLEOTIDE SEQUENCE [LARGE SCALE GENOMIC DNA]</scope>
    <source>
        <strain evidence="4 5">KCTC 22492</strain>
    </source>
</reference>
<evidence type="ECO:0000313" key="5">
    <source>
        <dbReference type="Proteomes" id="UP000273022"/>
    </source>
</evidence>
<dbReference type="InterPro" id="IPR013762">
    <property type="entry name" value="Integrase-like_cat_sf"/>
</dbReference>
<evidence type="ECO:0000313" key="4">
    <source>
        <dbReference type="EMBL" id="RJY01909.1"/>
    </source>
</evidence>
<dbReference type="Proteomes" id="UP000273022">
    <property type="component" value="Unassembled WGS sequence"/>
</dbReference>
<dbReference type="OrthoDB" id="9795573at2"/>
<dbReference type="CDD" id="cd00796">
    <property type="entry name" value="INT_Rci_Hp1_C"/>
    <property type="match status" value="1"/>
</dbReference>
<evidence type="ECO:0000256" key="1">
    <source>
        <dbReference type="ARBA" id="ARBA00022908"/>
    </source>
</evidence>
<gene>
    <name evidence="4" type="ORF">D5R81_19600</name>
</gene>
<dbReference type="InterPro" id="IPR050090">
    <property type="entry name" value="Tyrosine_recombinase_XerCD"/>
</dbReference>
<dbReference type="Gene3D" id="1.10.443.10">
    <property type="entry name" value="Intergrase catalytic core"/>
    <property type="match status" value="1"/>
</dbReference>
<feature type="domain" description="Tyr recombinase" evidence="3">
    <location>
        <begin position="177"/>
        <end position="337"/>
    </location>
</feature>
<keyword evidence="1" id="KW-0229">DNA integration</keyword>
<dbReference type="AlphaFoldDB" id="A0A3A6T0Y4"/>
<evidence type="ECO:0000259" key="3">
    <source>
        <dbReference type="PROSITE" id="PS51898"/>
    </source>
</evidence>
<sequence>MAFFQVEKRTSNKTGAVTYKCSIRVKSKGKILYSEYRNFSKAQAANAWGRARIAEIELNGIPSQQDELPTLQGLIKFCFEDNNINTTIGRSKRYGLSLISDCNIAKLPIDQLKTKHIIEHCKLRRASGTGASTVATDISFIRWVFKTAKVNFSHEINDSCITEAYDILYSQNLISKSEKRSRRPIELEKLKVGLAERQAQRASGDIPYVEMLDFSILSCMRIGEVCKITWEDLDEENKAVIVRDRKDPRKKSGNHMLVPLIGGAFELVMKQPRKDERIFPYNSRSVTPGFQRVRAKLGIEDLRYHDLRREGASRLFEKGYAIDEVAQVTGHRAMALT</sequence>
<dbReference type="InterPro" id="IPR011010">
    <property type="entry name" value="DNA_brk_join_enz"/>
</dbReference>